<dbReference type="Proteomes" id="UP000812287">
    <property type="component" value="Unassembled WGS sequence"/>
</dbReference>
<dbReference type="EMBL" id="MU250542">
    <property type="protein sequence ID" value="KAG7443964.1"/>
    <property type="molecule type" value="Genomic_DNA"/>
</dbReference>
<sequence>MMFNKTDDDEPVVRPFATGTGLLERCVFGLRYLQRHLSSGWISMKTRCRHRV</sequence>
<protein>
    <submittedName>
        <fullName evidence="1">Uncharacterized protein</fullName>
    </submittedName>
</protein>
<dbReference type="GeneID" id="66099754"/>
<gene>
    <name evidence="1" type="ORF">BT62DRAFT_1008649</name>
</gene>
<evidence type="ECO:0000313" key="1">
    <source>
        <dbReference type="EMBL" id="KAG7443964.1"/>
    </source>
</evidence>
<reference evidence="1" key="1">
    <citation type="submission" date="2020-11" db="EMBL/GenBank/DDBJ databases">
        <title>Adaptations for nitrogen fixation in a non-lichenized fungal sporocarp promotes dispersal by wood-feeding termites.</title>
        <authorList>
            <consortium name="DOE Joint Genome Institute"/>
            <person name="Koch R.A."/>
            <person name="Yoon G."/>
            <person name="Arayal U."/>
            <person name="Lail K."/>
            <person name="Amirebrahimi M."/>
            <person name="Labutti K."/>
            <person name="Lipzen A."/>
            <person name="Riley R."/>
            <person name="Barry K."/>
            <person name="Henrissat B."/>
            <person name="Grigoriev I.V."/>
            <person name="Herr J.R."/>
            <person name="Aime M.C."/>
        </authorList>
    </citation>
    <scope>NUCLEOTIDE SEQUENCE</scope>
    <source>
        <strain evidence="1">MCA 3950</strain>
    </source>
</reference>
<organism evidence="1 2">
    <name type="scientific">Guyanagaster necrorhizus</name>
    <dbReference type="NCBI Taxonomy" id="856835"/>
    <lineage>
        <taxon>Eukaryota</taxon>
        <taxon>Fungi</taxon>
        <taxon>Dikarya</taxon>
        <taxon>Basidiomycota</taxon>
        <taxon>Agaricomycotina</taxon>
        <taxon>Agaricomycetes</taxon>
        <taxon>Agaricomycetidae</taxon>
        <taxon>Agaricales</taxon>
        <taxon>Marasmiineae</taxon>
        <taxon>Physalacriaceae</taxon>
        <taxon>Guyanagaster</taxon>
    </lineage>
</organism>
<dbReference type="RefSeq" id="XP_043037464.1">
    <property type="nucleotide sequence ID" value="XM_043177467.1"/>
</dbReference>
<comment type="caution">
    <text evidence="1">The sequence shown here is derived from an EMBL/GenBank/DDBJ whole genome shotgun (WGS) entry which is preliminary data.</text>
</comment>
<dbReference type="AlphaFoldDB" id="A0A9P7VNG4"/>
<name>A0A9P7VNG4_9AGAR</name>
<proteinExistence type="predicted"/>
<keyword evidence="2" id="KW-1185">Reference proteome</keyword>
<accession>A0A9P7VNG4</accession>
<evidence type="ECO:0000313" key="2">
    <source>
        <dbReference type="Proteomes" id="UP000812287"/>
    </source>
</evidence>